<evidence type="ECO:0000313" key="7">
    <source>
        <dbReference type="EMBL" id="SFR57156.1"/>
    </source>
</evidence>
<evidence type="ECO:0000256" key="1">
    <source>
        <dbReference type="ARBA" id="ARBA00004202"/>
    </source>
</evidence>
<accession>A0A1I6HRR5</accession>
<reference evidence="7 8" key="1">
    <citation type="submission" date="2016-10" db="EMBL/GenBank/DDBJ databases">
        <authorList>
            <person name="de Groot N.N."/>
        </authorList>
    </citation>
    <scope>NUCLEOTIDE SEQUENCE [LARGE SCALE GENOMIC DNA]</scope>
    <source>
        <strain evidence="7 8">743A</strain>
    </source>
</reference>
<comment type="subcellular location">
    <subcellularLocation>
        <location evidence="1">Cell membrane</location>
        <topology evidence="1">Peripheral membrane protein</topology>
    </subcellularLocation>
</comment>
<evidence type="ECO:0000256" key="3">
    <source>
        <dbReference type="ARBA" id="ARBA00022475"/>
    </source>
</evidence>
<dbReference type="InterPro" id="IPR043149">
    <property type="entry name" value="TagF_N"/>
</dbReference>
<evidence type="ECO:0000313" key="8">
    <source>
        <dbReference type="Proteomes" id="UP000199659"/>
    </source>
</evidence>
<dbReference type="SUPFAM" id="SSF53756">
    <property type="entry name" value="UDP-Glycosyltransferase/glycogen phosphorylase"/>
    <property type="match status" value="1"/>
</dbReference>
<comment type="similarity">
    <text evidence="2">Belongs to the CDP-glycerol glycerophosphotransferase family.</text>
</comment>
<dbReference type="Gene3D" id="3.40.50.11820">
    <property type="match status" value="1"/>
</dbReference>
<name>A0A1I6HRR5_9FIRM</name>
<dbReference type="Pfam" id="PF04464">
    <property type="entry name" value="Glyphos_transf"/>
    <property type="match status" value="1"/>
</dbReference>
<dbReference type="PANTHER" id="PTHR37316">
    <property type="entry name" value="TEICHOIC ACID GLYCEROL-PHOSPHATE PRIMASE"/>
    <property type="match status" value="1"/>
</dbReference>
<dbReference type="GO" id="GO:0047355">
    <property type="term" value="F:CDP-glycerol glycerophosphotransferase activity"/>
    <property type="evidence" value="ECO:0007669"/>
    <property type="project" value="InterPro"/>
</dbReference>
<keyword evidence="3" id="KW-1003">Cell membrane</keyword>
<organism evidence="7 8">
    <name type="scientific">Anaeromicropila populeti</name>
    <dbReference type="NCBI Taxonomy" id="37658"/>
    <lineage>
        <taxon>Bacteria</taxon>
        <taxon>Bacillati</taxon>
        <taxon>Bacillota</taxon>
        <taxon>Clostridia</taxon>
        <taxon>Lachnospirales</taxon>
        <taxon>Lachnospiraceae</taxon>
        <taxon>Anaeromicropila</taxon>
    </lineage>
</organism>
<dbReference type="AlphaFoldDB" id="A0A1I6HRR5"/>
<keyword evidence="4 7" id="KW-0808">Transferase</keyword>
<dbReference type="InterPro" id="IPR007554">
    <property type="entry name" value="Glycerophosphate_synth"/>
</dbReference>
<dbReference type="Gene3D" id="3.40.50.12580">
    <property type="match status" value="1"/>
</dbReference>
<evidence type="ECO:0000256" key="2">
    <source>
        <dbReference type="ARBA" id="ARBA00010488"/>
    </source>
</evidence>
<dbReference type="InterPro" id="IPR043148">
    <property type="entry name" value="TagF_C"/>
</dbReference>
<protein>
    <submittedName>
        <fullName evidence="7">CDP-ribitol ribitolphosphotransferase</fullName>
    </submittedName>
</protein>
<dbReference type="InterPro" id="IPR051612">
    <property type="entry name" value="Teichoic_Acid_Biosynth"/>
</dbReference>
<dbReference type="STRING" id="37658.SAMN05661086_00208"/>
<evidence type="ECO:0000256" key="6">
    <source>
        <dbReference type="ARBA" id="ARBA00023136"/>
    </source>
</evidence>
<dbReference type="GO" id="GO:0005886">
    <property type="term" value="C:plasma membrane"/>
    <property type="evidence" value="ECO:0007669"/>
    <property type="project" value="UniProtKB-SubCell"/>
</dbReference>
<sequence>MKKIGYFIFACFFYLFRILPVKPKKVFCIMTHDSSEDSSVGVVVKALKEKREGYSFYYIKKDERERAKKHFIREFLSFFVVKAYHLATASYVMLDNIFLPMAYLKFRKKVCIIQLWHGTGTIKKFGQSINKGDLKKLEGRGNKKITHLIVNSQYTKEQYSEAFGITEDKIYVWGLPRTDEFFNAELEETKRDLFFKKYPELKGKKLVLYAPTFRDDETDRPKMKLELSAIIENTDEDMVFLLKLHPFVAKNFSFLKEQRDISQRVLNVSHYQDINTLLFVSDILITDYSSIIFEYCLLERPMIFYAYDLDLFEKEGRGFYEDYQQYVPGPVARTTDDVIEIIRKDKFTIERVKLFKRQSYEYLDGRSGERLLNKIFIW</sequence>
<evidence type="ECO:0000256" key="4">
    <source>
        <dbReference type="ARBA" id="ARBA00022679"/>
    </source>
</evidence>
<gene>
    <name evidence="7" type="ORF">SAMN05661086_00208</name>
</gene>
<dbReference type="RefSeq" id="WP_177214485.1">
    <property type="nucleotide sequence ID" value="NZ_FOYZ01000001.1"/>
</dbReference>
<dbReference type="Proteomes" id="UP000199659">
    <property type="component" value="Unassembled WGS sequence"/>
</dbReference>
<evidence type="ECO:0000256" key="5">
    <source>
        <dbReference type="ARBA" id="ARBA00022944"/>
    </source>
</evidence>
<proteinExistence type="inferred from homology"/>
<keyword evidence="8" id="KW-1185">Reference proteome</keyword>
<dbReference type="PANTHER" id="PTHR37316:SF2">
    <property type="entry name" value="TEICHOIC ACID RIBITOL-PHOSPHATE POLYMERASE TARK"/>
    <property type="match status" value="1"/>
</dbReference>
<keyword evidence="5" id="KW-0777">Teichoic acid biosynthesis</keyword>
<dbReference type="EMBL" id="FOYZ01000001">
    <property type="protein sequence ID" value="SFR57156.1"/>
    <property type="molecule type" value="Genomic_DNA"/>
</dbReference>
<keyword evidence="6" id="KW-0472">Membrane</keyword>
<dbReference type="GO" id="GO:0019350">
    <property type="term" value="P:teichoic acid biosynthetic process"/>
    <property type="evidence" value="ECO:0007669"/>
    <property type="project" value="UniProtKB-KW"/>
</dbReference>